<dbReference type="Gene3D" id="3.30.9.10">
    <property type="entry name" value="D-Amino Acid Oxidase, subunit A, domain 2"/>
    <property type="match status" value="1"/>
</dbReference>
<dbReference type="InterPro" id="IPR017830">
    <property type="entry name" value="SQase_HpnE"/>
</dbReference>
<protein>
    <recommendedName>
        <fullName evidence="1">Amine oxidase domain-containing protein</fullName>
    </recommendedName>
</protein>
<dbReference type="NCBIfam" id="TIGR03467">
    <property type="entry name" value="HpnE"/>
    <property type="match status" value="1"/>
</dbReference>
<dbReference type="GO" id="GO:0016491">
    <property type="term" value="F:oxidoreductase activity"/>
    <property type="evidence" value="ECO:0007669"/>
    <property type="project" value="InterPro"/>
</dbReference>
<sequence>MNPIVIVGAGWAGLSAAVELSAQGHAVSLLETATVSGGRARSVRHAGRTFDNGQHLLLGAYRETRALLDRLGVPEEDVFARMPLELLMHDDAPNGHLHIRAGRLPGRLHLAQGLLGAAGIALPERWRWLRAAHRLRRPPPATSTVSAWLEATAQPPRMRRQVWEPLCLAALNTPARTAAASVFHRVLDEALANRRQSALLIPSRALGRVLPEPAQAYLRAHGADIRHGSRVKHLLVQGGSVSGVALRSGDIIPATTVILACGPWETARLLTPHAETSALAARISRLQALPIVTVYLDYDPEIQMQPAMRGLLDGPLQWVFDRGFGGEPGVIAGVISGPGPHRALDNAALIDAAVRQLNRLFPEWGRPRASWVIREQRATFAATPDAETLRPAPETALKGLWLAGDYLSTGLPATLESAVRSARDCAGSIAASSA</sequence>
<dbReference type="RefSeq" id="WP_076836066.1">
    <property type="nucleotide sequence ID" value="NZ_CP019434.1"/>
</dbReference>
<organism evidence="2 3">
    <name type="scientific">Acidihalobacter ferrooxydans</name>
    <dbReference type="NCBI Taxonomy" id="1765967"/>
    <lineage>
        <taxon>Bacteria</taxon>
        <taxon>Pseudomonadati</taxon>
        <taxon>Pseudomonadota</taxon>
        <taxon>Gammaproteobacteria</taxon>
        <taxon>Chromatiales</taxon>
        <taxon>Ectothiorhodospiraceae</taxon>
        <taxon>Acidihalobacter</taxon>
    </lineage>
</organism>
<dbReference type="InterPro" id="IPR002937">
    <property type="entry name" value="Amino_oxidase"/>
</dbReference>
<dbReference type="Pfam" id="PF01593">
    <property type="entry name" value="Amino_oxidase"/>
    <property type="match status" value="1"/>
</dbReference>
<evidence type="ECO:0000313" key="2">
    <source>
        <dbReference type="EMBL" id="APZ42451.1"/>
    </source>
</evidence>
<dbReference type="InterPro" id="IPR050464">
    <property type="entry name" value="Zeta_carotene_desat/Oxidored"/>
</dbReference>
<dbReference type="Gene3D" id="3.50.50.60">
    <property type="entry name" value="FAD/NAD(P)-binding domain"/>
    <property type="match status" value="2"/>
</dbReference>
<evidence type="ECO:0000259" key="1">
    <source>
        <dbReference type="Pfam" id="PF01593"/>
    </source>
</evidence>
<dbReference type="Proteomes" id="UP000243807">
    <property type="component" value="Chromosome"/>
</dbReference>
<name>A0A1P8UF85_9GAMM</name>
<dbReference type="PANTHER" id="PTHR42923">
    <property type="entry name" value="PROTOPORPHYRINOGEN OXIDASE"/>
    <property type="match status" value="1"/>
</dbReference>
<dbReference type="STRING" id="1765967.BW247_04565"/>
<accession>A0A1P8UF85</accession>
<evidence type="ECO:0000313" key="3">
    <source>
        <dbReference type="Proteomes" id="UP000243807"/>
    </source>
</evidence>
<gene>
    <name evidence="2" type="ORF">BW247_04565</name>
</gene>
<dbReference type="InterPro" id="IPR036188">
    <property type="entry name" value="FAD/NAD-bd_sf"/>
</dbReference>
<dbReference type="AlphaFoldDB" id="A0A1P8UF85"/>
<dbReference type="PANTHER" id="PTHR42923:SF47">
    <property type="entry name" value="BLR3003 PROTEIN"/>
    <property type="match status" value="1"/>
</dbReference>
<keyword evidence="3" id="KW-1185">Reference proteome</keyword>
<dbReference type="OrthoDB" id="7849608at2"/>
<dbReference type="KEGG" id="afy:BW247_04565"/>
<dbReference type="EMBL" id="CP019434">
    <property type="protein sequence ID" value="APZ42451.1"/>
    <property type="molecule type" value="Genomic_DNA"/>
</dbReference>
<dbReference type="SUPFAM" id="SSF51905">
    <property type="entry name" value="FAD/NAD(P)-binding domain"/>
    <property type="match status" value="1"/>
</dbReference>
<reference evidence="2 3" key="1">
    <citation type="submission" date="2017-01" db="EMBL/GenBank/DDBJ databases">
        <title>Draft sequence of Acidihalobacter ferrooxidans strain DSM 14175 (strain V8).</title>
        <authorList>
            <person name="Khaleque H.N."/>
            <person name="Ramsay J.P."/>
            <person name="Murphy R.J.T."/>
            <person name="Kaksonen A.H."/>
            <person name="Boxall N.J."/>
            <person name="Watkin E.L.J."/>
        </authorList>
    </citation>
    <scope>NUCLEOTIDE SEQUENCE [LARGE SCALE GENOMIC DNA]</scope>
    <source>
        <strain evidence="2 3">V8</strain>
    </source>
</reference>
<feature type="domain" description="Amine oxidase" evidence="1">
    <location>
        <begin position="12"/>
        <end position="429"/>
    </location>
</feature>
<proteinExistence type="predicted"/>